<organism evidence="1 2">
    <name type="scientific">Arenibacter aquaticus</name>
    <dbReference type="NCBI Taxonomy" id="2489054"/>
    <lineage>
        <taxon>Bacteria</taxon>
        <taxon>Pseudomonadati</taxon>
        <taxon>Bacteroidota</taxon>
        <taxon>Flavobacteriia</taxon>
        <taxon>Flavobacteriales</taxon>
        <taxon>Flavobacteriaceae</taxon>
        <taxon>Arenibacter</taxon>
    </lineage>
</organism>
<sequence>MSKFRTIELSDKAYENDELRFLTIKTKNLKGRGDICLFVPKNAANHRDLPIYILLHGVYGSSWSWSMKGGAHITAKRLMDKGDIRPAIIAMPSDGLWGDGSGYLSHREKDFAKWIVSDVPEAIIETMAGATKNSPLCIGGLSMGGYGALMLGGQFSHKFKAISAHSAITRFEQMAAFVEEPLASYEIGDSDKNVIDLIKKQQGQLPALRFDCGTSDDLLEANRTLHKELQELKIVHTYEEFEGGHEWPYWQRHLKQTLSFFDQQID</sequence>
<dbReference type="InterPro" id="IPR029058">
    <property type="entry name" value="AB_hydrolase_fold"/>
</dbReference>
<proteinExistence type="predicted"/>
<gene>
    <name evidence="1" type="ORF">EHW67_08710</name>
</gene>
<name>A0A3S0BXN3_9FLAO</name>
<dbReference type="RefSeq" id="WP_126161991.1">
    <property type="nucleotide sequence ID" value="NZ_RQPJ01000003.1"/>
</dbReference>
<dbReference type="Pfam" id="PF00756">
    <property type="entry name" value="Esterase"/>
    <property type="match status" value="1"/>
</dbReference>
<evidence type="ECO:0000313" key="1">
    <source>
        <dbReference type="EMBL" id="RTE54003.1"/>
    </source>
</evidence>
<accession>A0A3S0BXN3</accession>
<keyword evidence="2" id="KW-1185">Reference proteome</keyword>
<dbReference type="Proteomes" id="UP000267585">
    <property type="component" value="Unassembled WGS sequence"/>
</dbReference>
<comment type="caution">
    <text evidence="1">The sequence shown here is derived from an EMBL/GenBank/DDBJ whole genome shotgun (WGS) entry which is preliminary data.</text>
</comment>
<dbReference type="PANTHER" id="PTHR48098">
    <property type="entry name" value="ENTEROCHELIN ESTERASE-RELATED"/>
    <property type="match status" value="1"/>
</dbReference>
<dbReference type="SUPFAM" id="SSF53474">
    <property type="entry name" value="alpha/beta-Hydrolases"/>
    <property type="match status" value="1"/>
</dbReference>
<evidence type="ECO:0000313" key="2">
    <source>
        <dbReference type="Proteomes" id="UP000267585"/>
    </source>
</evidence>
<dbReference type="GO" id="GO:0016747">
    <property type="term" value="F:acyltransferase activity, transferring groups other than amino-acyl groups"/>
    <property type="evidence" value="ECO:0007669"/>
    <property type="project" value="TreeGrafter"/>
</dbReference>
<dbReference type="PANTHER" id="PTHR48098:SF1">
    <property type="entry name" value="DIACYLGLYCEROL ACYLTRANSFERASE_MYCOLYLTRANSFERASE AG85A"/>
    <property type="match status" value="1"/>
</dbReference>
<dbReference type="EMBL" id="RQPJ01000003">
    <property type="protein sequence ID" value="RTE54003.1"/>
    <property type="molecule type" value="Genomic_DNA"/>
</dbReference>
<dbReference type="InterPro" id="IPR050583">
    <property type="entry name" value="Mycobacterial_A85_antigen"/>
</dbReference>
<dbReference type="AlphaFoldDB" id="A0A3S0BXN3"/>
<protein>
    <submittedName>
        <fullName evidence="1">Esterase family protein</fullName>
    </submittedName>
</protein>
<dbReference type="Gene3D" id="3.40.50.1820">
    <property type="entry name" value="alpha/beta hydrolase"/>
    <property type="match status" value="1"/>
</dbReference>
<dbReference type="OrthoDB" id="9803578at2"/>
<dbReference type="InterPro" id="IPR000801">
    <property type="entry name" value="Esterase-like"/>
</dbReference>
<reference evidence="1 2" key="1">
    <citation type="submission" date="2018-11" db="EMBL/GenBank/DDBJ databases">
        <title>Arenibacter aquaticus sp.nov., a marine bacterium isolated from surface seawater in the South China Sea.</title>
        <authorList>
            <person name="Guo J."/>
            <person name="Sun J."/>
        </authorList>
    </citation>
    <scope>NUCLEOTIDE SEQUENCE [LARGE SCALE GENOMIC DNA]</scope>
    <source>
        <strain evidence="1 2">GUO666</strain>
    </source>
</reference>